<keyword evidence="4" id="KW-1185">Reference proteome</keyword>
<evidence type="ECO:0000259" key="2">
    <source>
        <dbReference type="Pfam" id="PF18478"/>
    </source>
</evidence>
<feature type="domain" description="VapC45 PIN like" evidence="2">
    <location>
        <begin position="12"/>
        <end position="61"/>
    </location>
</feature>
<dbReference type="Proteomes" id="UP000539313">
    <property type="component" value="Unassembled WGS sequence"/>
</dbReference>
<dbReference type="AlphaFoldDB" id="A0A7W3MXH0"/>
<evidence type="ECO:0000313" key="4">
    <source>
        <dbReference type="Proteomes" id="UP000539313"/>
    </source>
</evidence>
<reference evidence="3 4" key="1">
    <citation type="submission" date="2020-08" db="EMBL/GenBank/DDBJ databases">
        <title>Sequencing the genomes of 1000 actinobacteria strains.</title>
        <authorList>
            <person name="Klenk H.-P."/>
        </authorList>
    </citation>
    <scope>NUCLEOTIDE SEQUENCE [LARGE SCALE GENOMIC DNA]</scope>
    <source>
        <strain evidence="3 4">DSM 45823</strain>
    </source>
</reference>
<evidence type="ECO:0000256" key="1">
    <source>
        <dbReference type="SAM" id="MobiDB-lite"/>
    </source>
</evidence>
<sequence length="110" mass="12255">MHTPAELYGSREQAEGAPDEDWLPRVGRHGWAVLGCDAKIFERPWELRAYLQAKLHAFLLPGNALIAERVSLVEVCLAEICAVHMSEPPAVWKLTPKGLDPYKIPGRVCP</sequence>
<comment type="caution">
    <text evidence="3">The sequence shown here is derived from an EMBL/GenBank/DDBJ whole genome shotgun (WGS) entry which is preliminary data.</text>
</comment>
<protein>
    <recommendedName>
        <fullName evidence="2">VapC45 PIN like domain-containing protein</fullName>
    </recommendedName>
</protein>
<dbReference type="EMBL" id="JACJII010000001">
    <property type="protein sequence ID" value="MBA9003649.1"/>
    <property type="molecule type" value="Genomic_DNA"/>
</dbReference>
<organism evidence="3 4">
    <name type="scientific">Thermomonospora cellulosilytica</name>
    <dbReference type="NCBI Taxonomy" id="1411118"/>
    <lineage>
        <taxon>Bacteria</taxon>
        <taxon>Bacillati</taxon>
        <taxon>Actinomycetota</taxon>
        <taxon>Actinomycetes</taxon>
        <taxon>Streptosporangiales</taxon>
        <taxon>Thermomonosporaceae</taxon>
        <taxon>Thermomonospora</taxon>
    </lineage>
</organism>
<name>A0A7W3MXH0_9ACTN</name>
<dbReference type="Pfam" id="PF18478">
    <property type="entry name" value="PIN_10"/>
    <property type="match status" value="1"/>
</dbReference>
<gene>
    <name evidence="3" type="ORF">HNR21_002531</name>
</gene>
<proteinExistence type="predicted"/>
<accession>A0A7W3MXH0</accession>
<dbReference type="InterPro" id="IPR041375">
    <property type="entry name" value="VapC45_PIN-like"/>
</dbReference>
<evidence type="ECO:0000313" key="3">
    <source>
        <dbReference type="EMBL" id="MBA9003649.1"/>
    </source>
</evidence>
<feature type="region of interest" description="Disordered" evidence="1">
    <location>
        <begin position="1"/>
        <end position="21"/>
    </location>
</feature>